<keyword evidence="1" id="KW-0472">Membrane</keyword>
<dbReference type="EMBL" id="NQMS01000002">
    <property type="protein sequence ID" value="PAV97185.1"/>
    <property type="molecule type" value="Genomic_DNA"/>
</dbReference>
<evidence type="ECO:0000256" key="1">
    <source>
        <dbReference type="SAM" id="Phobius"/>
    </source>
</evidence>
<gene>
    <name evidence="2" type="ORF">CJD50_05855</name>
</gene>
<dbReference type="OrthoDB" id="9953851at2"/>
<name>A0A2A2MEK5_9GAMM</name>
<dbReference type="AlphaFoldDB" id="A0A2A2MEK5"/>
<dbReference type="RefSeq" id="WP_039187529.1">
    <property type="nucleotide sequence ID" value="NZ_CAUFSP010000028.1"/>
</dbReference>
<dbReference type="KEGG" id="hpar:AL518_11685"/>
<organism evidence="2 3">
    <name type="scientific">Hafnia paralvei</name>
    <dbReference type="NCBI Taxonomy" id="546367"/>
    <lineage>
        <taxon>Bacteria</taxon>
        <taxon>Pseudomonadati</taxon>
        <taxon>Pseudomonadota</taxon>
        <taxon>Gammaproteobacteria</taxon>
        <taxon>Enterobacterales</taxon>
        <taxon>Hafniaceae</taxon>
        <taxon>Hafnia</taxon>
    </lineage>
</organism>
<evidence type="ECO:0000313" key="3">
    <source>
        <dbReference type="Proteomes" id="UP000218796"/>
    </source>
</evidence>
<proteinExistence type="predicted"/>
<keyword evidence="1" id="KW-1133">Transmembrane helix</keyword>
<dbReference type="Proteomes" id="UP000218796">
    <property type="component" value="Unassembled WGS sequence"/>
</dbReference>
<feature type="transmembrane region" description="Helical" evidence="1">
    <location>
        <begin position="67"/>
        <end position="89"/>
    </location>
</feature>
<accession>A0A2A2MEK5</accession>
<protein>
    <submittedName>
        <fullName evidence="2">Uncharacterized protein</fullName>
    </submittedName>
</protein>
<keyword evidence="3" id="KW-1185">Reference proteome</keyword>
<sequence length="112" mass="12384">MDGLGVALFIWSFYLSVIYLIILSTVCLGALGGSLKCRHILLWIEAPQIASVVSFSAVMHWGYLYDGVVSVIVFSAAAMLFSLIVALLVSRWLGHPFHLWIVCHIIFITMLG</sequence>
<feature type="transmembrane region" description="Helical" evidence="1">
    <location>
        <begin position="40"/>
        <end position="61"/>
    </location>
</feature>
<feature type="transmembrane region" description="Helical" evidence="1">
    <location>
        <begin position="6"/>
        <end position="28"/>
    </location>
</feature>
<keyword evidence="1" id="KW-0812">Transmembrane</keyword>
<dbReference type="GeneID" id="69639224"/>
<comment type="caution">
    <text evidence="2">The sequence shown here is derived from an EMBL/GenBank/DDBJ whole genome shotgun (WGS) entry which is preliminary data.</text>
</comment>
<evidence type="ECO:0000313" key="2">
    <source>
        <dbReference type="EMBL" id="PAV97185.1"/>
    </source>
</evidence>
<reference evidence="2 3" key="1">
    <citation type="submission" date="2017-08" db="EMBL/GenBank/DDBJ databases">
        <title>Draft Genome Sequence of Hafnia alvei CITHA-6 Isolated from Raw Bovine Milk.</title>
        <authorList>
            <person name="Culligan E.P."/>
            <person name="Mcsweeney A."/>
            <person name="O'Doherty C."/>
            <person name="Gleeson E."/>
            <person name="O'Riordan D."/>
            <person name="Sleator R.D."/>
        </authorList>
    </citation>
    <scope>NUCLEOTIDE SEQUENCE [LARGE SCALE GENOMIC DNA]</scope>
    <source>
        <strain evidence="2 3">CITHA-6</strain>
    </source>
</reference>